<dbReference type="AlphaFoldDB" id="A0A8J2LFF2"/>
<sequence>MYTSNACILARNVVQHSSPSSTECTPKKSRGRGLVGLPFLAYGKSSTKSQKELQPNISPGISGIVQSTPPASLTSGQETTEQLGIPPTPSDVDTFTPANDDSSFTGSSVALVDLNTTLTQTMVSPLVKTDLPKKNVVQSKLHRSTGYIQDKFQRAMDSPVPLERKTCEDCKVLLKDFKSRYPELKNRRDKYLLLTCAPRNYSRISSNAQENRLVQHPVTKEVTREQTRRMILNLRELHAEFCRIYPDVAVRISKFASLRPVNCKWPGNGGMHNVCTCHIHENFRFLLEAFNQTRDFGAVIRSYLCSTPGKDCYMGWCSECPNFQSLERLEELVGGSHVQFLRWECTERTNIFELSESSDDFKRRFQKEFRTTAAHHFTMCEQQNYISTVKENLKNERSIMITCLKKKTYMVVSDHLEHVTSTFHVFRSKVLQELKKEDWFRNITKIYYVSDGAASQYKNYKNFCNLYHHFSEYNIYAEWIFTATAHGKSECDAACGVLKRMARTHSLKGHLITTIDALYTYCRTLITDTRTFLLVTTEAISSQLDALDLRYSMAKSIPGTRTFHSFQILNQEGVLRCRYFSNDFTYIDFAYSDMDETVPAAFKVGQYVAVKKSCNFMIGVILSIDQDKSDVGLTIKPMKRNGKQNQFQWYTSDVQEYITKYDIISAVSVPTPSSSSGRFYKLSIDDYNHLTTV</sequence>
<proteinExistence type="predicted"/>
<dbReference type="Proteomes" id="UP000708208">
    <property type="component" value="Unassembled WGS sequence"/>
</dbReference>
<evidence type="ECO:0000313" key="3">
    <source>
        <dbReference type="Proteomes" id="UP000708208"/>
    </source>
</evidence>
<evidence type="ECO:0000313" key="2">
    <source>
        <dbReference type="EMBL" id="CAG7830741.1"/>
    </source>
</evidence>
<dbReference type="OrthoDB" id="10043418at2759"/>
<dbReference type="EMBL" id="CAJVCH010557380">
    <property type="protein sequence ID" value="CAG7830741.1"/>
    <property type="molecule type" value="Genomic_DNA"/>
</dbReference>
<organism evidence="2 3">
    <name type="scientific">Allacma fusca</name>
    <dbReference type="NCBI Taxonomy" id="39272"/>
    <lineage>
        <taxon>Eukaryota</taxon>
        <taxon>Metazoa</taxon>
        <taxon>Ecdysozoa</taxon>
        <taxon>Arthropoda</taxon>
        <taxon>Hexapoda</taxon>
        <taxon>Collembola</taxon>
        <taxon>Symphypleona</taxon>
        <taxon>Sminthuridae</taxon>
        <taxon>Allacma</taxon>
    </lineage>
</organism>
<feature type="compositionally biased region" description="Polar residues" evidence="1">
    <location>
        <begin position="48"/>
        <end position="82"/>
    </location>
</feature>
<gene>
    <name evidence="2" type="ORF">AFUS01_LOCUS40526</name>
</gene>
<name>A0A8J2LFF2_9HEXA</name>
<protein>
    <submittedName>
        <fullName evidence="2">Uncharacterized protein</fullName>
    </submittedName>
</protein>
<dbReference type="PANTHER" id="PTHR46601:SF1">
    <property type="entry name" value="ADF-H DOMAIN-CONTAINING PROTEIN"/>
    <property type="match status" value="1"/>
</dbReference>
<keyword evidence="3" id="KW-1185">Reference proteome</keyword>
<dbReference type="PANTHER" id="PTHR46601">
    <property type="entry name" value="ULP_PROTEASE DOMAIN-CONTAINING PROTEIN"/>
    <property type="match status" value="1"/>
</dbReference>
<accession>A0A8J2LFF2</accession>
<evidence type="ECO:0000256" key="1">
    <source>
        <dbReference type="SAM" id="MobiDB-lite"/>
    </source>
</evidence>
<reference evidence="2" key="1">
    <citation type="submission" date="2021-06" db="EMBL/GenBank/DDBJ databases">
        <authorList>
            <person name="Hodson N. C."/>
            <person name="Mongue J. A."/>
            <person name="Jaron S. K."/>
        </authorList>
    </citation>
    <scope>NUCLEOTIDE SEQUENCE</scope>
</reference>
<comment type="caution">
    <text evidence="2">The sequence shown here is derived from an EMBL/GenBank/DDBJ whole genome shotgun (WGS) entry which is preliminary data.</text>
</comment>
<feature type="region of interest" description="Disordered" evidence="1">
    <location>
        <begin position="48"/>
        <end position="91"/>
    </location>
</feature>